<feature type="region of interest" description="Disordered" evidence="1">
    <location>
        <begin position="88"/>
        <end position="116"/>
    </location>
</feature>
<evidence type="ECO:0000256" key="1">
    <source>
        <dbReference type="SAM" id="MobiDB-lite"/>
    </source>
</evidence>
<proteinExistence type="predicted"/>
<reference evidence="2 3" key="1">
    <citation type="journal article" date="2016" name="Genome Announc.">
        <title>Complete Genome Sequence of Methylobacterium populi P-1M, Isolated from Pink-Pigmented Household Biofilm.</title>
        <authorList>
            <person name="Morohoshi T."/>
            <person name="Ikeda T."/>
        </authorList>
    </citation>
    <scope>NUCLEOTIDE SEQUENCE [LARGE SCALE GENOMIC DNA]</scope>
    <source>
        <strain evidence="2 3">P-1M</strain>
    </source>
</reference>
<dbReference type="SUPFAM" id="SSF46689">
    <property type="entry name" value="Homeodomain-like"/>
    <property type="match status" value="1"/>
</dbReference>
<dbReference type="EMBL" id="AP014809">
    <property type="protein sequence ID" value="BAU88901.1"/>
    <property type="molecule type" value="Genomic_DNA"/>
</dbReference>
<gene>
    <name evidence="2" type="ORF">MPPM_0296</name>
</gene>
<dbReference type="RefSeq" id="WP_096487662.1">
    <property type="nucleotide sequence ID" value="NZ_AP014809.1"/>
</dbReference>
<dbReference type="GO" id="GO:0004803">
    <property type="term" value="F:transposase activity"/>
    <property type="evidence" value="ECO:0007669"/>
    <property type="project" value="InterPro"/>
</dbReference>
<protein>
    <submittedName>
        <fullName evidence="2">Transposase IS3/IS911</fullName>
    </submittedName>
</protein>
<accession>A0A160PC09</accession>
<dbReference type="GO" id="GO:0003677">
    <property type="term" value="F:DNA binding"/>
    <property type="evidence" value="ECO:0007669"/>
    <property type="project" value="InterPro"/>
</dbReference>
<dbReference type="Pfam" id="PF01527">
    <property type="entry name" value="HTH_Tnp_1"/>
    <property type="match status" value="1"/>
</dbReference>
<dbReference type="InterPro" id="IPR002514">
    <property type="entry name" value="Transposase_8"/>
</dbReference>
<name>A0A160PC09_9HYPH</name>
<evidence type="ECO:0000313" key="2">
    <source>
        <dbReference type="EMBL" id="BAU88901.1"/>
    </source>
</evidence>
<dbReference type="InterPro" id="IPR009057">
    <property type="entry name" value="Homeodomain-like_sf"/>
</dbReference>
<dbReference type="AlphaFoldDB" id="A0A160PC09"/>
<dbReference type="Proteomes" id="UP000218288">
    <property type="component" value="Chromosome"/>
</dbReference>
<dbReference type="OrthoDB" id="7960163at2"/>
<sequence length="116" mass="12664">MARHRSHSVAFKRQVAQEYLSGETLHGLAKRHDLSRNLVRVWVQKYETGAFDDDAAAADTIQAYEARIAALERLVGRQALELEFLKGALRNGPPPRSGPMSVITGPAASLSPRDAG</sequence>
<evidence type="ECO:0000313" key="3">
    <source>
        <dbReference type="Proteomes" id="UP000218288"/>
    </source>
</evidence>
<dbReference type="GO" id="GO:0006313">
    <property type="term" value="P:DNA transposition"/>
    <property type="evidence" value="ECO:0007669"/>
    <property type="project" value="InterPro"/>
</dbReference>
<organism evidence="2 3">
    <name type="scientific">Methylorubrum populi</name>
    <dbReference type="NCBI Taxonomy" id="223967"/>
    <lineage>
        <taxon>Bacteria</taxon>
        <taxon>Pseudomonadati</taxon>
        <taxon>Pseudomonadota</taxon>
        <taxon>Alphaproteobacteria</taxon>
        <taxon>Hyphomicrobiales</taxon>
        <taxon>Methylobacteriaceae</taxon>
        <taxon>Methylorubrum</taxon>
    </lineage>
</organism>